<dbReference type="AlphaFoldDB" id="A0A944GWJ0"/>
<gene>
    <name evidence="5" type="ORF">DYI25_04465</name>
</gene>
<dbReference type="PROSITE" id="PS50949">
    <property type="entry name" value="HTH_GNTR"/>
    <property type="match status" value="1"/>
</dbReference>
<protein>
    <submittedName>
        <fullName evidence="5">FadR family transcriptional regulator</fullName>
    </submittedName>
</protein>
<dbReference type="InterPro" id="IPR008920">
    <property type="entry name" value="TF_FadR/GntR_C"/>
</dbReference>
<dbReference type="InterPro" id="IPR036390">
    <property type="entry name" value="WH_DNA-bd_sf"/>
</dbReference>
<comment type="caution">
    <text evidence="5">The sequence shown here is derived from an EMBL/GenBank/DDBJ whole genome shotgun (WGS) entry which is preliminary data.</text>
</comment>
<sequence>MIQDGRFKVNEKLPSEREMAVKLKVSRNTVREAYKILEAYGYLTIKHGTGIFVASEEQQIKKMTSFFFVKTDQIKDLFAIRRILEVNAVAWAIENASLEQMEKLTAIVEKAKVAAKIDNNSEELARLDHEFHVTLANMSQNTVLIHIMQNLIDLLEESRMQVIQIPDRPIKSVSEHLDIVNAIKKKDVSLAQDCMSKHLDSVENSVLQNLKIKENKQ</sequence>
<dbReference type="PANTHER" id="PTHR43537">
    <property type="entry name" value="TRANSCRIPTIONAL REGULATOR, GNTR FAMILY"/>
    <property type="match status" value="1"/>
</dbReference>
<dbReference type="SMART" id="SM00895">
    <property type="entry name" value="FCD"/>
    <property type="match status" value="1"/>
</dbReference>
<accession>A0A944GWJ0</accession>
<dbReference type="PANTHER" id="PTHR43537:SF5">
    <property type="entry name" value="UXU OPERON TRANSCRIPTIONAL REGULATOR"/>
    <property type="match status" value="1"/>
</dbReference>
<evidence type="ECO:0000256" key="1">
    <source>
        <dbReference type="ARBA" id="ARBA00023015"/>
    </source>
</evidence>
<dbReference type="Pfam" id="PF00392">
    <property type="entry name" value="GntR"/>
    <property type="match status" value="1"/>
</dbReference>
<evidence type="ECO:0000313" key="5">
    <source>
        <dbReference type="EMBL" id="MBS8263695.1"/>
    </source>
</evidence>
<dbReference type="Pfam" id="PF07729">
    <property type="entry name" value="FCD"/>
    <property type="match status" value="1"/>
</dbReference>
<dbReference type="GO" id="GO:0003700">
    <property type="term" value="F:DNA-binding transcription factor activity"/>
    <property type="evidence" value="ECO:0007669"/>
    <property type="project" value="InterPro"/>
</dbReference>
<dbReference type="SUPFAM" id="SSF48008">
    <property type="entry name" value="GntR ligand-binding domain-like"/>
    <property type="match status" value="1"/>
</dbReference>
<dbReference type="Proteomes" id="UP000761411">
    <property type="component" value="Unassembled WGS sequence"/>
</dbReference>
<dbReference type="InterPro" id="IPR011711">
    <property type="entry name" value="GntR_C"/>
</dbReference>
<dbReference type="SMART" id="SM00345">
    <property type="entry name" value="HTH_GNTR"/>
    <property type="match status" value="1"/>
</dbReference>
<organism evidence="5 6">
    <name type="scientific">Mesobacillus boroniphilus</name>
    <dbReference type="NCBI Taxonomy" id="308892"/>
    <lineage>
        <taxon>Bacteria</taxon>
        <taxon>Bacillati</taxon>
        <taxon>Bacillota</taxon>
        <taxon>Bacilli</taxon>
        <taxon>Bacillales</taxon>
        <taxon>Bacillaceae</taxon>
        <taxon>Mesobacillus</taxon>
    </lineage>
</organism>
<keyword evidence="2" id="KW-0238">DNA-binding</keyword>
<evidence type="ECO:0000256" key="2">
    <source>
        <dbReference type="ARBA" id="ARBA00023125"/>
    </source>
</evidence>
<dbReference type="InterPro" id="IPR000524">
    <property type="entry name" value="Tscrpt_reg_HTH_GntR"/>
</dbReference>
<keyword evidence="1" id="KW-0805">Transcription regulation</keyword>
<dbReference type="GO" id="GO:0003677">
    <property type="term" value="F:DNA binding"/>
    <property type="evidence" value="ECO:0007669"/>
    <property type="project" value="UniProtKB-KW"/>
</dbReference>
<dbReference type="Gene3D" id="1.10.10.10">
    <property type="entry name" value="Winged helix-like DNA-binding domain superfamily/Winged helix DNA-binding domain"/>
    <property type="match status" value="1"/>
</dbReference>
<proteinExistence type="predicted"/>
<keyword evidence="3" id="KW-0804">Transcription</keyword>
<name>A0A944GWJ0_9BACI</name>
<reference evidence="5 6" key="1">
    <citation type="journal article" date="2021" name="Microorganisms">
        <title>Bacterial Dimethylsulfoniopropionate Biosynthesis in the East China Sea.</title>
        <authorList>
            <person name="Liu J."/>
            <person name="Zhang Y."/>
            <person name="Liu J."/>
            <person name="Zhong H."/>
            <person name="Williams B.T."/>
            <person name="Zheng Y."/>
            <person name="Curson A.R.J."/>
            <person name="Sun C."/>
            <person name="Sun H."/>
            <person name="Song D."/>
            <person name="Wagner Mackenzie B."/>
            <person name="Bermejo Martinez A."/>
            <person name="Todd J.D."/>
            <person name="Zhang X.H."/>
        </authorList>
    </citation>
    <scope>NUCLEOTIDE SEQUENCE [LARGE SCALE GENOMIC DNA]</scope>
    <source>
        <strain evidence="5 6">ESS08</strain>
    </source>
</reference>
<dbReference type="EMBL" id="QTKX01000001">
    <property type="protein sequence ID" value="MBS8263695.1"/>
    <property type="molecule type" value="Genomic_DNA"/>
</dbReference>
<dbReference type="Gene3D" id="1.20.120.530">
    <property type="entry name" value="GntR ligand-binding domain-like"/>
    <property type="match status" value="1"/>
</dbReference>
<evidence type="ECO:0000256" key="3">
    <source>
        <dbReference type="ARBA" id="ARBA00023163"/>
    </source>
</evidence>
<dbReference type="PRINTS" id="PR00035">
    <property type="entry name" value="HTHGNTR"/>
</dbReference>
<keyword evidence="6" id="KW-1185">Reference proteome</keyword>
<evidence type="ECO:0000259" key="4">
    <source>
        <dbReference type="PROSITE" id="PS50949"/>
    </source>
</evidence>
<dbReference type="SUPFAM" id="SSF46785">
    <property type="entry name" value="Winged helix' DNA-binding domain"/>
    <property type="match status" value="1"/>
</dbReference>
<dbReference type="CDD" id="cd07377">
    <property type="entry name" value="WHTH_GntR"/>
    <property type="match status" value="1"/>
</dbReference>
<evidence type="ECO:0000313" key="6">
    <source>
        <dbReference type="Proteomes" id="UP000761411"/>
    </source>
</evidence>
<dbReference type="InterPro" id="IPR036388">
    <property type="entry name" value="WH-like_DNA-bd_sf"/>
</dbReference>
<feature type="domain" description="HTH gntR-type" evidence="4">
    <location>
        <begin position="1"/>
        <end position="56"/>
    </location>
</feature>